<accession>A0A194VUB2</accession>
<keyword evidence="10" id="KW-1185">Reference proteome</keyword>
<dbReference type="GO" id="GO:0016020">
    <property type="term" value="C:membrane"/>
    <property type="evidence" value="ECO:0007669"/>
    <property type="project" value="UniProtKB-SubCell"/>
</dbReference>
<comment type="subcellular location">
    <subcellularLocation>
        <location evidence="1">Membrane</location>
        <topology evidence="1">Single-pass membrane protein</topology>
    </subcellularLocation>
</comment>
<evidence type="ECO:0000256" key="1">
    <source>
        <dbReference type="ARBA" id="ARBA00004167"/>
    </source>
</evidence>
<dbReference type="GO" id="GO:0016491">
    <property type="term" value="F:oxidoreductase activity"/>
    <property type="evidence" value="ECO:0007669"/>
    <property type="project" value="UniProtKB-KW"/>
</dbReference>
<evidence type="ECO:0000313" key="10">
    <source>
        <dbReference type="Proteomes" id="UP000078559"/>
    </source>
</evidence>
<keyword evidence="3" id="KW-1133">Transmembrane helix</keyword>
<evidence type="ECO:0000256" key="3">
    <source>
        <dbReference type="ARBA" id="ARBA00022989"/>
    </source>
</evidence>
<protein>
    <submittedName>
        <fullName evidence="9">Uncharacterized protein</fullName>
    </submittedName>
</protein>
<evidence type="ECO:0000256" key="2">
    <source>
        <dbReference type="ARBA" id="ARBA00022692"/>
    </source>
</evidence>
<keyword evidence="5" id="KW-0843">Virulence</keyword>
<dbReference type="PANTHER" id="PTHR33365:SF6">
    <property type="entry name" value="OXIDASE USTYA"/>
    <property type="match status" value="1"/>
</dbReference>
<evidence type="ECO:0000256" key="8">
    <source>
        <dbReference type="ARBA" id="ARBA00035112"/>
    </source>
</evidence>
<name>A0A194VUB2_CYTMA</name>
<evidence type="ECO:0000256" key="7">
    <source>
        <dbReference type="ARBA" id="ARBA00023180"/>
    </source>
</evidence>
<organism evidence="9 10">
    <name type="scientific">Cytospora mali</name>
    <name type="common">Apple Valsa canker fungus</name>
    <name type="synonym">Valsa mali</name>
    <dbReference type="NCBI Taxonomy" id="578113"/>
    <lineage>
        <taxon>Eukaryota</taxon>
        <taxon>Fungi</taxon>
        <taxon>Dikarya</taxon>
        <taxon>Ascomycota</taxon>
        <taxon>Pezizomycotina</taxon>
        <taxon>Sordariomycetes</taxon>
        <taxon>Sordariomycetidae</taxon>
        <taxon>Diaporthales</taxon>
        <taxon>Cytosporaceae</taxon>
        <taxon>Cytospora</taxon>
    </lineage>
</organism>
<gene>
    <name evidence="9" type="ORF">VM1G_02812</name>
</gene>
<dbReference type="OrthoDB" id="3687641at2759"/>
<proteinExistence type="inferred from homology"/>
<dbReference type="InterPro" id="IPR021765">
    <property type="entry name" value="UstYa-like"/>
</dbReference>
<reference evidence="9" key="1">
    <citation type="submission" date="2014-12" db="EMBL/GenBank/DDBJ databases">
        <title>Genome Sequence of Valsa Canker Pathogens Uncovers a Specific Adaption of Colonization on Woody Bark.</title>
        <authorList>
            <person name="Yin Z."/>
            <person name="Liu H."/>
            <person name="Gao X."/>
            <person name="Li Z."/>
            <person name="Song N."/>
            <person name="Ke X."/>
            <person name="Dai Q."/>
            <person name="Wu Y."/>
            <person name="Sun Y."/>
            <person name="Xu J.-R."/>
            <person name="Kang Z.K."/>
            <person name="Wang L."/>
            <person name="Huang L."/>
        </authorList>
    </citation>
    <scope>NUCLEOTIDE SEQUENCE [LARGE SCALE GENOMIC DNA]</scope>
    <source>
        <strain evidence="9">03-8</strain>
    </source>
</reference>
<dbReference type="Pfam" id="PF11807">
    <property type="entry name" value="UstYa"/>
    <property type="match status" value="1"/>
</dbReference>
<comment type="similarity">
    <text evidence="8">Belongs to the ustYa family.</text>
</comment>
<keyword evidence="7" id="KW-0325">Glycoprotein</keyword>
<dbReference type="GO" id="GO:0043386">
    <property type="term" value="P:mycotoxin biosynthetic process"/>
    <property type="evidence" value="ECO:0007669"/>
    <property type="project" value="InterPro"/>
</dbReference>
<keyword evidence="4" id="KW-0560">Oxidoreductase</keyword>
<sequence length="215" mass="24852">MLHIRPSGEIEALLNHALVAAHLRRDVPTEIVAHSNFDSTNRTVQDAAWDAPELEPWNNFVALDEDYTIKMGLPHSQRWPWDHSKGAYILTSAHELHCVRVLRVAINENYDNVPQLQQTWSYGHLIHCLNVLRESVMCNADDTPLYTGHLHANAYTNDPKAGIGTIKMCRDWSALLDWSRERSACYRPVHWHENYPDIERYKFCPDGSRPWEQSS</sequence>
<keyword evidence="6" id="KW-0472">Membrane</keyword>
<evidence type="ECO:0000256" key="4">
    <source>
        <dbReference type="ARBA" id="ARBA00023002"/>
    </source>
</evidence>
<keyword evidence="2" id="KW-0812">Transmembrane</keyword>
<evidence type="ECO:0000313" key="9">
    <source>
        <dbReference type="EMBL" id="KUI67587.1"/>
    </source>
</evidence>
<dbReference type="Proteomes" id="UP000078559">
    <property type="component" value="Chromosome 3"/>
</dbReference>
<dbReference type="PANTHER" id="PTHR33365">
    <property type="entry name" value="YALI0B05434P"/>
    <property type="match status" value="1"/>
</dbReference>
<evidence type="ECO:0000256" key="5">
    <source>
        <dbReference type="ARBA" id="ARBA00023026"/>
    </source>
</evidence>
<dbReference type="EMBL" id="CM003100">
    <property type="protein sequence ID" value="KUI67587.1"/>
    <property type="molecule type" value="Genomic_DNA"/>
</dbReference>
<evidence type="ECO:0000256" key="6">
    <source>
        <dbReference type="ARBA" id="ARBA00023136"/>
    </source>
</evidence>
<dbReference type="AlphaFoldDB" id="A0A194VUB2"/>